<dbReference type="AlphaFoldDB" id="A0A8H4NL19"/>
<evidence type="ECO:0000256" key="2">
    <source>
        <dbReference type="SAM" id="MobiDB-lite"/>
    </source>
</evidence>
<dbReference type="Proteomes" id="UP000605986">
    <property type="component" value="Unassembled WGS sequence"/>
</dbReference>
<keyword evidence="4" id="KW-1185">Reference proteome</keyword>
<feature type="coiled-coil region" evidence="1">
    <location>
        <begin position="112"/>
        <end position="146"/>
    </location>
</feature>
<evidence type="ECO:0000313" key="4">
    <source>
        <dbReference type="Proteomes" id="UP000605986"/>
    </source>
</evidence>
<accession>A0A8H4NL19</accession>
<evidence type="ECO:0000256" key="1">
    <source>
        <dbReference type="SAM" id="Coils"/>
    </source>
</evidence>
<dbReference type="EMBL" id="JAADJG010000701">
    <property type="protein sequence ID" value="KAF4439110.1"/>
    <property type="molecule type" value="Genomic_DNA"/>
</dbReference>
<reference evidence="3" key="1">
    <citation type="submission" date="2020-01" db="EMBL/GenBank/DDBJ databases">
        <title>Identification and distribution of gene clusters putatively required for synthesis of sphingolipid metabolism inhibitors in phylogenetically diverse species of the filamentous fungus Fusarium.</title>
        <authorList>
            <person name="Kim H.-S."/>
            <person name="Busman M."/>
            <person name="Brown D.W."/>
            <person name="Divon H."/>
            <person name="Uhlig S."/>
            <person name="Proctor R.H."/>
        </authorList>
    </citation>
    <scope>NUCLEOTIDE SEQUENCE</scope>
    <source>
        <strain evidence="3">NRRL 53441</strain>
    </source>
</reference>
<organism evidence="3 4">
    <name type="scientific">Fusarium austroafricanum</name>
    <dbReference type="NCBI Taxonomy" id="2364996"/>
    <lineage>
        <taxon>Eukaryota</taxon>
        <taxon>Fungi</taxon>
        <taxon>Dikarya</taxon>
        <taxon>Ascomycota</taxon>
        <taxon>Pezizomycotina</taxon>
        <taxon>Sordariomycetes</taxon>
        <taxon>Hypocreomycetidae</taxon>
        <taxon>Hypocreales</taxon>
        <taxon>Nectriaceae</taxon>
        <taxon>Fusarium</taxon>
        <taxon>Fusarium concolor species complex</taxon>
    </lineage>
</organism>
<gene>
    <name evidence="3" type="ORF">F53441_12661</name>
</gene>
<name>A0A8H4NL19_9HYPO</name>
<feature type="region of interest" description="Disordered" evidence="2">
    <location>
        <begin position="1"/>
        <end position="23"/>
    </location>
</feature>
<comment type="caution">
    <text evidence="3">The sequence shown here is derived from an EMBL/GenBank/DDBJ whole genome shotgun (WGS) entry which is preliminary data.</text>
</comment>
<sequence>MEDNDVQTDMDIEKSQAQESPATQVISQHLVEIKTELHNSITSIINNLNSEHQRFQPTSDQIRKTIRQALKDYLTDGCHEVEPISRPSMHSKCTLGPSQPPDPVRFDNKAQFDQLNLSLATANSEIIRLKAQLEAAESRADQLRNIIVPSDMEAILDGQIQNALAEIRTTTQVVVTKFYTKSGKYCDSTRKETKRFFREFEVLSPKRQKDAIQSEISKFLVFWFFSRRVKDFGLGEQHQNLEGLFKKTQIALTEVSKTQEEHGMVT</sequence>
<feature type="compositionally biased region" description="Acidic residues" evidence="2">
    <location>
        <begin position="1"/>
        <end position="10"/>
    </location>
</feature>
<dbReference type="OrthoDB" id="4138121at2759"/>
<protein>
    <submittedName>
        <fullName evidence="3">Uncharacterized protein</fullName>
    </submittedName>
</protein>
<keyword evidence="1" id="KW-0175">Coiled coil</keyword>
<proteinExistence type="predicted"/>
<evidence type="ECO:0000313" key="3">
    <source>
        <dbReference type="EMBL" id="KAF4439110.1"/>
    </source>
</evidence>